<feature type="transmembrane region" description="Helical" evidence="7">
    <location>
        <begin position="75"/>
        <end position="93"/>
    </location>
</feature>
<feature type="transmembrane region" description="Helical" evidence="7">
    <location>
        <begin position="285"/>
        <end position="308"/>
    </location>
</feature>
<feature type="transmembrane region" description="Helical" evidence="7">
    <location>
        <begin position="366"/>
        <end position="383"/>
    </location>
</feature>
<dbReference type="AlphaFoldDB" id="A0A6J4TAB9"/>
<feature type="transmembrane region" description="Helical" evidence="7">
    <location>
        <begin position="428"/>
        <end position="451"/>
    </location>
</feature>
<feature type="region of interest" description="Disordered" evidence="6">
    <location>
        <begin position="717"/>
        <end position="738"/>
    </location>
</feature>
<reference evidence="10" key="1">
    <citation type="submission" date="2020-02" db="EMBL/GenBank/DDBJ databases">
        <authorList>
            <person name="Meier V. D."/>
        </authorList>
    </citation>
    <scope>NUCLEOTIDE SEQUENCE</scope>
    <source>
        <strain evidence="10">AVDCRST_MAG31</strain>
    </source>
</reference>
<dbReference type="InterPro" id="IPR025405">
    <property type="entry name" value="DUF4131"/>
</dbReference>
<evidence type="ECO:0000259" key="8">
    <source>
        <dbReference type="Pfam" id="PF03772"/>
    </source>
</evidence>
<feature type="transmembrane region" description="Helical" evidence="7">
    <location>
        <begin position="526"/>
        <end position="543"/>
    </location>
</feature>
<evidence type="ECO:0000256" key="1">
    <source>
        <dbReference type="ARBA" id="ARBA00004651"/>
    </source>
</evidence>
<keyword evidence="3 7" id="KW-0812">Transmembrane</keyword>
<dbReference type="PANTHER" id="PTHR30619">
    <property type="entry name" value="DNA INTERNALIZATION/COMPETENCE PROTEIN COMEC/REC2"/>
    <property type="match status" value="1"/>
</dbReference>
<evidence type="ECO:0000256" key="2">
    <source>
        <dbReference type="ARBA" id="ARBA00022475"/>
    </source>
</evidence>
<name>A0A6J4TAB9_9SPHN</name>
<feature type="transmembrane region" description="Helical" evidence="7">
    <location>
        <begin position="100"/>
        <end position="117"/>
    </location>
</feature>
<sequence length="738" mass="77341">MGLPGRVEAWGGSETMDVAALSAREPVRLHWRFAAGFARAEAWLEAEREQLALWLVVALGGGIALWLSLPGPRAWTASMLLSAGVALMGAIFVPGRAGRALAAGCGMLALGTGLIWVRSELVAAPRLERTAIVQFTAEVERVEPLAARDSLRLLLAPQTPGLPPRIRVNMSDEEVPEGLGPGATVRLRARLTPPMPMPLPGAHDFARDAWFAGIGALGRALGEVEVLRPADGGGLAGLRDRVGRHIRGQLPEAEGGIATALATGDQGAIPEEDAEAMRRSGLAHLLSVSGLHIAAAVGAAFLLTLRLLALSERLALRFNLVLVAAGAGAVTGVAYTLLTGAQVPTVRACIAAVLVLIGIALGREALSLRLVAVGALIVLLFKPEALAGASFQLSFAAVTTLVALYQLPWFKRHFERREEGVAARLLRALGAMLLTGLAVEIALMPLALYHFHKAGLYGVLANLVAIPLTTFVVMPLEAGALLLDALGLGGPLWTLTGWAIGFLLWLAHAVAGASGAVAMLPTMPGWAFAAMVLGGLWLCLWTTRVRWAGLLPILLGALAAATAPRPDLLITGDGRHVAVIDDAGVPHLLRARAGDYVRSLLSESAGFDGEGLELERLADAHCSRDACVAEVRGEGRSWALLATRSTQTLDWAELVAACAAADIVVSERRLPRGCAPRWLKLDRVALARSGGLAIHLDAKPRVDSVAEQVAGHPWAQTAPAFSGAGRRASTAQAHRRGG</sequence>
<feature type="transmembrane region" description="Helical" evidence="7">
    <location>
        <begin position="457"/>
        <end position="483"/>
    </location>
</feature>
<feature type="transmembrane region" description="Helical" evidence="7">
    <location>
        <begin position="495"/>
        <end position="520"/>
    </location>
</feature>
<feature type="transmembrane region" description="Helical" evidence="7">
    <location>
        <begin position="320"/>
        <end position="338"/>
    </location>
</feature>
<evidence type="ECO:0000256" key="7">
    <source>
        <dbReference type="SAM" id="Phobius"/>
    </source>
</evidence>
<evidence type="ECO:0000256" key="4">
    <source>
        <dbReference type="ARBA" id="ARBA00022989"/>
    </source>
</evidence>
<keyword evidence="2" id="KW-1003">Cell membrane</keyword>
<dbReference type="NCBIfam" id="TIGR00360">
    <property type="entry name" value="ComEC_N-term"/>
    <property type="match status" value="1"/>
</dbReference>
<evidence type="ECO:0000259" key="9">
    <source>
        <dbReference type="Pfam" id="PF13567"/>
    </source>
</evidence>
<proteinExistence type="predicted"/>
<dbReference type="Pfam" id="PF03772">
    <property type="entry name" value="Competence"/>
    <property type="match status" value="1"/>
</dbReference>
<evidence type="ECO:0000256" key="3">
    <source>
        <dbReference type="ARBA" id="ARBA00022692"/>
    </source>
</evidence>
<dbReference type="InterPro" id="IPR004477">
    <property type="entry name" value="ComEC_N"/>
</dbReference>
<feature type="domain" description="ComEC/Rec2-related protein" evidence="8">
    <location>
        <begin position="261"/>
        <end position="543"/>
    </location>
</feature>
<organism evidence="10">
    <name type="scientific">uncultured Sphingomonas sp</name>
    <dbReference type="NCBI Taxonomy" id="158754"/>
    <lineage>
        <taxon>Bacteria</taxon>
        <taxon>Pseudomonadati</taxon>
        <taxon>Pseudomonadota</taxon>
        <taxon>Alphaproteobacteria</taxon>
        <taxon>Sphingomonadales</taxon>
        <taxon>Sphingomonadaceae</taxon>
        <taxon>Sphingomonas</taxon>
        <taxon>environmental samples</taxon>
    </lineage>
</organism>
<accession>A0A6J4TAB9</accession>
<dbReference type="PANTHER" id="PTHR30619:SF1">
    <property type="entry name" value="RECOMBINATION PROTEIN 2"/>
    <property type="match status" value="1"/>
</dbReference>
<evidence type="ECO:0000256" key="5">
    <source>
        <dbReference type="ARBA" id="ARBA00023136"/>
    </source>
</evidence>
<gene>
    <name evidence="10" type="ORF">AVDCRST_MAG31-1370</name>
</gene>
<keyword evidence="4 7" id="KW-1133">Transmembrane helix</keyword>
<feature type="transmembrane region" description="Helical" evidence="7">
    <location>
        <begin position="51"/>
        <end position="69"/>
    </location>
</feature>
<feature type="domain" description="DUF4131" evidence="9">
    <location>
        <begin position="52"/>
        <end position="220"/>
    </location>
</feature>
<dbReference type="Pfam" id="PF13567">
    <property type="entry name" value="DUF4131"/>
    <property type="match status" value="1"/>
</dbReference>
<dbReference type="GO" id="GO:0005886">
    <property type="term" value="C:plasma membrane"/>
    <property type="evidence" value="ECO:0007669"/>
    <property type="project" value="UniProtKB-SubCell"/>
</dbReference>
<comment type="subcellular location">
    <subcellularLocation>
        <location evidence="1">Cell membrane</location>
        <topology evidence="1">Multi-pass membrane protein</topology>
    </subcellularLocation>
</comment>
<protein>
    <submittedName>
        <fullName evidence="10">DNA internalization-related competence protein ComEC/Rec2</fullName>
    </submittedName>
</protein>
<dbReference type="EMBL" id="CADCWA010000094">
    <property type="protein sequence ID" value="CAA9517331.1"/>
    <property type="molecule type" value="Genomic_DNA"/>
</dbReference>
<evidence type="ECO:0000256" key="6">
    <source>
        <dbReference type="SAM" id="MobiDB-lite"/>
    </source>
</evidence>
<evidence type="ECO:0000313" key="10">
    <source>
        <dbReference type="EMBL" id="CAA9517331.1"/>
    </source>
</evidence>
<dbReference type="InterPro" id="IPR052159">
    <property type="entry name" value="Competence_DNA_uptake"/>
</dbReference>
<keyword evidence="5 7" id="KW-0472">Membrane</keyword>
<feature type="transmembrane region" description="Helical" evidence="7">
    <location>
        <begin position="389"/>
        <end position="407"/>
    </location>
</feature>